<evidence type="ECO:0000313" key="1">
    <source>
        <dbReference type="EMBL" id="CAE7267223.1"/>
    </source>
</evidence>
<evidence type="ECO:0000313" key="2">
    <source>
        <dbReference type="Proteomes" id="UP000601435"/>
    </source>
</evidence>
<sequence length="88" mass="9822">MAFWAHFMENPGTLTDAWADEELLFDWAMGALVSAERYVGGVINPDHRNTAFTKHIINKRRSSSAMLDETHIGRVFPKSGSSIADTPE</sequence>
<accession>A0A812MZD4</accession>
<name>A0A812MZD4_9DINO</name>
<proteinExistence type="predicted"/>
<organism evidence="1 2">
    <name type="scientific">Symbiodinium necroappetens</name>
    <dbReference type="NCBI Taxonomy" id="1628268"/>
    <lineage>
        <taxon>Eukaryota</taxon>
        <taxon>Sar</taxon>
        <taxon>Alveolata</taxon>
        <taxon>Dinophyceae</taxon>
        <taxon>Suessiales</taxon>
        <taxon>Symbiodiniaceae</taxon>
        <taxon>Symbiodinium</taxon>
    </lineage>
</organism>
<dbReference type="Proteomes" id="UP000601435">
    <property type="component" value="Unassembled WGS sequence"/>
</dbReference>
<dbReference type="OrthoDB" id="10354758at2759"/>
<gene>
    <name evidence="1" type="primary">ZIFL1</name>
    <name evidence="1" type="ORF">SNEC2469_LOCUS6317</name>
</gene>
<dbReference type="EMBL" id="CAJNJA010011147">
    <property type="protein sequence ID" value="CAE7267223.1"/>
    <property type="molecule type" value="Genomic_DNA"/>
</dbReference>
<reference evidence="1" key="1">
    <citation type="submission" date="2021-02" db="EMBL/GenBank/DDBJ databases">
        <authorList>
            <person name="Dougan E. K."/>
            <person name="Rhodes N."/>
            <person name="Thang M."/>
            <person name="Chan C."/>
        </authorList>
    </citation>
    <scope>NUCLEOTIDE SEQUENCE</scope>
</reference>
<keyword evidence="2" id="KW-1185">Reference proteome</keyword>
<comment type="caution">
    <text evidence="1">The sequence shown here is derived from an EMBL/GenBank/DDBJ whole genome shotgun (WGS) entry which is preliminary data.</text>
</comment>
<protein>
    <submittedName>
        <fullName evidence="1">ZIFL1 protein</fullName>
    </submittedName>
</protein>
<dbReference type="AlphaFoldDB" id="A0A812MZD4"/>